<evidence type="ECO:0000256" key="5">
    <source>
        <dbReference type="ARBA" id="ARBA00023136"/>
    </source>
</evidence>
<keyword evidence="9" id="KW-1185">Reference proteome</keyword>
<dbReference type="PRINTS" id="PR01035">
    <property type="entry name" value="TCRTETA"/>
</dbReference>
<dbReference type="Pfam" id="PF07690">
    <property type="entry name" value="MFS_1"/>
    <property type="match status" value="1"/>
</dbReference>
<keyword evidence="5 6" id="KW-0472">Membrane</keyword>
<evidence type="ECO:0000313" key="9">
    <source>
        <dbReference type="Proteomes" id="UP000224854"/>
    </source>
</evidence>
<comment type="subcellular location">
    <subcellularLocation>
        <location evidence="1">Membrane</location>
        <topology evidence="1">Multi-pass membrane protein</topology>
    </subcellularLocation>
</comment>
<evidence type="ECO:0000259" key="7">
    <source>
        <dbReference type="PROSITE" id="PS50850"/>
    </source>
</evidence>
<evidence type="ECO:0000256" key="3">
    <source>
        <dbReference type="ARBA" id="ARBA00022692"/>
    </source>
</evidence>
<dbReference type="GO" id="GO:0016020">
    <property type="term" value="C:membrane"/>
    <property type="evidence" value="ECO:0007669"/>
    <property type="project" value="UniProtKB-SubCell"/>
</dbReference>
<feature type="transmembrane region" description="Helical" evidence="6">
    <location>
        <begin position="458"/>
        <end position="479"/>
    </location>
</feature>
<organism evidence="8 9">
    <name type="scientific">Ophiocordyceps australis</name>
    <dbReference type="NCBI Taxonomy" id="1399860"/>
    <lineage>
        <taxon>Eukaryota</taxon>
        <taxon>Fungi</taxon>
        <taxon>Dikarya</taxon>
        <taxon>Ascomycota</taxon>
        <taxon>Pezizomycotina</taxon>
        <taxon>Sordariomycetes</taxon>
        <taxon>Hypocreomycetidae</taxon>
        <taxon>Hypocreales</taxon>
        <taxon>Ophiocordycipitaceae</taxon>
        <taxon>Ophiocordyceps</taxon>
    </lineage>
</organism>
<feature type="domain" description="Major facilitator superfamily (MFS) profile" evidence="7">
    <location>
        <begin position="14"/>
        <end position="485"/>
    </location>
</feature>
<dbReference type="AlphaFoldDB" id="A0A2C5ZRE8"/>
<feature type="transmembrane region" description="Helical" evidence="6">
    <location>
        <begin position="84"/>
        <end position="101"/>
    </location>
</feature>
<dbReference type="SUPFAM" id="SSF103473">
    <property type="entry name" value="MFS general substrate transporter"/>
    <property type="match status" value="1"/>
</dbReference>
<evidence type="ECO:0000256" key="1">
    <source>
        <dbReference type="ARBA" id="ARBA00004141"/>
    </source>
</evidence>
<dbReference type="PANTHER" id="PTHR23504:SF8">
    <property type="entry name" value="TRANSPORTER, PUTATIVE (AFU_ORTHOLOGUE AFUA_1G03730)-RELATED"/>
    <property type="match status" value="1"/>
</dbReference>
<dbReference type="PROSITE" id="PS50850">
    <property type="entry name" value="MFS"/>
    <property type="match status" value="1"/>
</dbReference>
<feature type="transmembrane region" description="Helical" evidence="6">
    <location>
        <begin position="182"/>
        <end position="204"/>
    </location>
</feature>
<feature type="transmembrane region" description="Helical" evidence="6">
    <location>
        <begin position="330"/>
        <end position="352"/>
    </location>
</feature>
<accession>A0A2C5ZRE8</accession>
<dbReference type="InterPro" id="IPR020846">
    <property type="entry name" value="MFS_dom"/>
</dbReference>
<gene>
    <name evidence="8" type="ORF">CDD82_5999</name>
</gene>
<dbReference type="InterPro" id="IPR011701">
    <property type="entry name" value="MFS"/>
</dbReference>
<dbReference type="CDD" id="cd17330">
    <property type="entry name" value="MFS_SLC46_TetA_like"/>
    <property type="match status" value="1"/>
</dbReference>
<evidence type="ECO:0000256" key="2">
    <source>
        <dbReference type="ARBA" id="ARBA00022448"/>
    </source>
</evidence>
<keyword evidence="3 6" id="KW-0812">Transmembrane</keyword>
<sequence length="550" mass="59319">MVAPSNTPKLPAKQLTILVIARLAEPIALTSVFPYLPEMIRDFGVGQNQVAKWAGITAAIFAISQALTAVSWGRAADRVGRKPILLCGLFCTMACFLAWGMSTSLAMAMTVRAIQGLMAIIRTIVAEIVPEKELQPRAFSLMPLVWSLGSVVGPAFGGALAQPAEKYPSIFSHVDFFKRFPYALPNFVATIFFLISAATIFLFLQETLPAKRHRRDCGLEAGKRLTRLLFRNPFRHGKNSIEDAEPAPICDRDEGPKTPVAPISPPGVKELCKRPIIISLIAYTFLALHSIAYDQSVTIFLNYPVIKSTPENTRLPFYFSGGHGLRSSTIGTLFTIYGIVCAIIQFVFYPSLVKRFGIVNCSRACATILPVAYALTPFTSLLPTTGTRFVAILCVLIFKSIGSIMSFPCATIILTNSCESIRILSTVNGLATSFSGFARAIGPATTGIIFSWGAEQGYIISAYLYLVILAVLGAIPAYMTVEGPGPSASSTAETTANDGCVTNDSLHRPCDAATYDCDEDFGSDNVSSVHSPLLGNAKQKQPASYNAVNH</sequence>
<dbReference type="GO" id="GO:0022857">
    <property type="term" value="F:transmembrane transporter activity"/>
    <property type="evidence" value="ECO:0007669"/>
    <property type="project" value="InterPro"/>
</dbReference>
<dbReference type="InterPro" id="IPR001958">
    <property type="entry name" value="Tet-R_TetA/multi-R_MdtG-like"/>
</dbReference>
<dbReference type="Proteomes" id="UP000224854">
    <property type="component" value="Unassembled WGS sequence"/>
</dbReference>
<comment type="caution">
    <text evidence="8">The sequence shown here is derived from an EMBL/GenBank/DDBJ whole genome shotgun (WGS) entry which is preliminary data.</text>
</comment>
<reference evidence="8 9" key="1">
    <citation type="submission" date="2017-06" db="EMBL/GenBank/DDBJ databases">
        <title>Ant-infecting Ophiocordyceps genomes reveal a high diversity of potential behavioral manipulation genes and a possible major role for enterotoxins.</title>
        <authorList>
            <person name="De Bekker C."/>
            <person name="Evans H.C."/>
            <person name="Brachmann A."/>
            <person name="Hughes D.P."/>
        </authorList>
    </citation>
    <scope>NUCLEOTIDE SEQUENCE [LARGE SCALE GENOMIC DNA]</scope>
    <source>
        <strain evidence="8 9">1348a</strain>
    </source>
</reference>
<feature type="transmembrane region" description="Helical" evidence="6">
    <location>
        <begin position="15"/>
        <end position="33"/>
    </location>
</feature>
<evidence type="ECO:0000313" key="8">
    <source>
        <dbReference type="EMBL" id="PHH82422.1"/>
    </source>
</evidence>
<evidence type="ECO:0000256" key="6">
    <source>
        <dbReference type="SAM" id="Phobius"/>
    </source>
</evidence>
<dbReference type="PANTHER" id="PTHR23504">
    <property type="entry name" value="MAJOR FACILITATOR SUPERFAMILY DOMAIN-CONTAINING PROTEIN 10"/>
    <property type="match status" value="1"/>
</dbReference>
<proteinExistence type="predicted"/>
<feature type="transmembrane region" description="Helical" evidence="6">
    <location>
        <begin position="141"/>
        <end position="162"/>
    </location>
</feature>
<name>A0A2C5ZRE8_9HYPO</name>
<feature type="transmembrane region" description="Helical" evidence="6">
    <location>
        <begin position="389"/>
        <end position="415"/>
    </location>
</feature>
<feature type="transmembrane region" description="Helical" evidence="6">
    <location>
        <begin position="427"/>
        <end position="452"/>
    </location>
</feature>
<dbReference type="Gene3D" id="1.20.1250.20">
    <property type="entry name" value="MFS general substrate transporter like domains"/>
    <property type="match status" value="1"/>
</dbReference>
<protein>
    <recommendedName>
        <fullName evidence="7">Major facilitator superfamily (MFS) profile domain-containing protein</fullName>
    </recommendedName>
</protein>
<keyword evidence="4 6" id="KW-1133">Transmembrane helix</keyword>
<dbReference type="OrthoDB" id="10262656at2759"/>
<feature type="transmembrane region" description="Helical" evidence="6">
    <location>
        <begin position="53"/>
        <end position="72"/>
    </location>
</feature>
<feature type="transmembrane region" description="Helical" evidence="6">
    <location>
        <begin position="276"/>
        <end position="293"/>
    </location>
</feature>
<evidence type="ECO:0000256" key="4">
    <source>
        <dbReference type="ARBA" id="ARBA00022989"/>
    </source>
</evidence>
<dbReference type="InterPro" id="IPR036259">
    <property type="entry name" value="MFS_trans_sf"/>
</dbReference>
<dbReference type="EMBL" id="NJEU01000059">
    <property type="protein sequence ID" value="PHH82422.1"/>
    <property type="molecule type" value="Genomic_DNA"/>
</dbReference>
<keyword evidence="2" id="KW-0813">Transport</keyword>